<dbReference type="EMBL" id="JBBWWR010000012">
    <property type="protein sequence ID" value="KAK8959017.1"/>
    <property type="molecule type" value="Genomic_DNA"/>
</dbReference>
<comment type="caution">
    <text evidence="3">The sequence shown here is derived from an EMBL/GenBank/DDBJ whole genome shotgun (WGS) entry which is preliminary data.</text>
</comment>
<dbReference type="InterPro" id="IPR001810">
    <property type="entry name" value="F-box_dom"/>
</dbReference>
<gene>
    <name evidence="3" type="ORF">KSP40_PGU022465</name>
</gene>
<feature type="domain" description="F-box protein At3g26010-like beta-propeller" evidence="2">
    <location>
        <begin position="261"/>
        <end position="439"/>
    </location>
</feature>
<organism evidence="3 4">
    <name type="scientific">Platanthera guangdongensis</name>
    <dbReference type="NCBI Taxonomy" id="2320717"/>
    <lineage>
        <taxon>Eukaryota</taxon>
        <taxon>Viridiplantae</taxon>
        <taxon>Streptophyta</taxon>
        <taxon>Embryophyta</taxon>
        <taxon>Tracheophyta</taxon>
        <taxon>Spermatophyta</taxon>
        <taxon>Magnoliopsida</taxon>
        <taxon>Liliopsida</taxon>
        <taxon>Asparagales</taxon>
        <taxon>Orchidaceae</taxon>
        <taxon>Orchidoideae</taxon>
        <taxon>Orchideae</taxon>
        <taxon>Orchidinae</taxon>
        <taxon>Platanthera</taxon>
    </lineage>
</organism>
<dbReference type="InterPro" id="IPR055290">
    <property type="entry name" value="At3g26010-like"/>
</dbReference>
<sequence length="525" mass="58610">MELSTGVFNCGGMAALLCRPPLSPCFAVTAPLFLDVVKDRQQKLSDGQPGLHTILGGRDGWHAPRAASWCRVPSRMVVRLGVLPIGSGPTPEVVVACGRCESHRETQTRQNLFAWKPPSSSSAIICPLFINTTHITSLQVYRWNSNLYNPAPVNYWSNISFNKNNFDMDQTNGVGLTDDLLVEILIRLPPKCIYRSKCVSRSWRRLIADRYVASRLPLIVSGVFYRCTGQYSGLKLDAKYGCNLTGRGFEEEDLSYLPFHHNSSIIDCSNGLLLFYRSKPSAFYVCNPTTRKWAALPNPRSKSQLAVLAFDAYKSPYYRVLCFSGWQARGGQLEVFSSDTGRWAERSVNWGVDTDKLSASMHFFDGALHILAHPGHIVSIDLDKMSCGMIDLPEDMERDARLGNSGGFLHCAVSDAKELRIWVLKGSKWELKNRVSIAGVLEWCGGAGREMLSGAGRLLHGQFNFSAFHPKEEVVYIWVMGKLVFYDPSEKRFGLVCEMGAGKEKIQLIQIWLIPFSENVSECLA</sequence>
<dbReference type="InterPro" id="IPR011043">
    <property type="entry name" value="Gal_Oxase/kelch_b-propeller"/>
</dbReference>
<evidence type="ECO:0000313" key="3">
    <source>
        <dbReference type="EMBL" id="KAK8959017.1"/>
    </source>
</evidence>
<dbReference type="SUPFAM" id="SSF50965">
    <property type="entry name" value="Galactose oxidase, central domain"/>
    <property type="match status" value="1"/>
</dbReference>
<proteinExistence type="predicted"/>
<dbReference type="Pfam" id="PF00646">
    <property type="entry name" value="F-box"/>
    <property type="match status" value="1"/>
</dbReference>
<reference evidence="3 4" key="1">
    <citation type="journal article" date="2022" name="Nat. Plants">
        <title>Genomes of leafy and leafless Platanthera orchids illuminate the evolution of mycoheterotrophy.</title>
        <authorList>
            <person name="Li M.H."/>
            <person name="Liu K.W."/>
            <person name="Li Z."/>
            <person name="Lu H.C."/>
            <person name="Ye Q.L."/>
            <person name="Zhang D."/>
            <person name="Wang J.Y."/>
            <person name="Li Y.F."/>
            <person name="Zhong Z.M."/>
            <person name="Liu X."/>
            <person name="Yu X."/>
            <person name="Liu D.K."/>
            <person name="Tu X.D."/>
            <person name="Liu B."/>
            <person name="Hao Y."/>
            <person name="Liao X.Y."/>
            <person name="Jiang Y.T."/>
            <person name="Sun W.H."/>
            <person name="Chen J."/>
            <person name="Chen Y.Q."/>
            <person name="Ai Y."/>
            <person name="Zhai J.W."/>
            <person name="Wu S.S."/>
            <person name="Zhou Z."/>
            <person name="Hsiao Y.Y."/>
            <person name="Wu W.L."/>
            <person name="Chen Y.Y."/>
            <person name="Lin Y.F."/>
            <person name="Hsu J.L."/>
            <person name="Li C.Y."/>
            <person name="Wang Z.W."/>
            <person name="Zhao X."/>
            <person name="Zhong W.Y."/>
            <person name="Ma X.K."/>
            <person name="Ma L."/>
            <person name="Huang J."/>
            <person name="Chen G.Z."/>
            <person name="Huang M.Z."/>
            <person name="Huang L."/>
            <person name="Peng D.H."/>
            <person name="Luo Y.B."/>
            <person name="Zou S.Q."/>
            <person name="Chen S.P."/>
            <person name="Lan S."/>
            <person name="Tsai W.C."/>
            <person name="Van de Peer Y."/>
            <person name="Liu Z.J."/>
        </authorList>
    </citation>
    <scope>NUCLEOTIDE SEQUENCE [LARGE SCALE GENOMIC DNA]</scope>
    <source>
        <strain evidence="3">Lor288</strain>
    </source>
</reference>
<dbReference type="PANTHER" id="PTHR35546:SF123">
    <property type="entry name" value="OS01G0876300 PROTEIN"/>
    <property type="match status" value="1"/>
</dbReference>
<keyword evidence="4" id="KW-1185">Reference proteome</keyword>
<dbReference type="SUPFAM" id="SSF81383">
    <property type="entry name" value="F-box domain"/>
    <property type="match status" value="1"/>
</dbReference>
<dbReference type="InterPro" id="IPR036047">
    <property type="entry name" value="F-box-like_dom_sf"/>
</dbReference>
<accession>A0ABR2M503</accession>
<dbReference type="Proteomes" id="UP001412067">
    <property type="component" value="Unassembled WGS sequence"/>
</dbReference>
<evidence type="ECO:0000259" key="1">
    <source>
        <dbReference type="Pfam" id="PF00646"/>
    </source>
</evidence>
<feature type="domain" description="F-box" evidence="1">
    <location>
        <begin position="176"/>
        <end position="210"/>
    </location>
</feature>
<dbReference type="Pfam" id="PF24750">
    <property type="entry name" value="b-prop_At3g26010-like"/>
    <property type="match status" value="1"/>
</dbReference>
<dbReference type="PANTHER" id="PTHR35546">
    <property type="entry name" value="F-BOX PROTEIN INTERACTION DOMAIN PROTEIN-RELATED"/>
    <property type="match status" value="1"/>
</dbReference>
<evidence type="ECO:0000313" key="4">
    <source>
        <dbReference type="Proteomes" id="UP001412067"/>
    </source>
</evidence>
<name>A0ABR2M503_9ASPA</name>
<protein>
    <submittedName>
        <fullName evidence="3">F-box/kelch-repeat protein</fullName>
    </submittedName>
</protein>
<dbReference type="InterPro" id="IPR056592">
    <property type="entry name" value="Beta-prop_At3g26010-like"/>
</dbReference>
<evidence type="ECO:0000259" key="2">
    <source>
        <dbReference type="Pfam" id="PF24750"/>
    </source>
</evidence>
<dbReference type="Gene3D" id="1.20.1280.50">
    <property type="match status" value="1"/>
</dbReference>